<dbReference type="SUPFAM" id="SSF103088">
    <property type="entry name" value="OmpA-like"/>
    <property type="match status" value="1"/>
</dbReference>
<evidence type="ECO:0000313" key="7">
    <source>
        <dbReference type="EMBL" id="GAA4943114.1"/>
    </source>
</evidence>
<reference evidence="8" key="1">
    <citation type="journal article" date="2019" name="Int. J. Syst. Evol. Microbiol.">
        <title>The Global Catalogue of Microorganisms (GCM) 10K type strain sequencing project: providing services to taxonomists for standard genome sequencing and annotation.</title>
        <authorList>
            <consortium name="The Broad Institute Genomics Platform"/>
            <consortium name="The Broad Institute Genome Sequencing Center for Infectious Disease"/>
            <person name="Wu L."/>
            <person name="Ma J."/>
        </authorList>
    </citation>
    <scope>NUCLEOTIDE SEQUENCE [LARGE SCALE GENOMIC DNA]</scope>
    <source>
        <strain evidence="8">JCM 18285</strain>
    </source>
</reference>
<evidence type="ECO:0000259" key="6">
    <source>
        <dbReference type="PROSITE" id="PS51123"/>
    </source>
</evidence>
<dbReference type="SUPFAM" id="SSF103647">
    <property type="entry name" value="TSP type-3 repeat"/>
    <property type="match status" value="1"/>
</dbReference>
<comment type="caution">
    <text evidence="7">The sequence shown here is derived from an EMBL/GenBank/DDBJ whole genome shotgun (WGS) entry which is preliminary data.</text>
</comment>
<evidence type="ECO:0000256" key="5">
    <source>
        <dbReference type="PROSITE-ProRule" id="PRU00473"/>
    </source>
</evidence>
<evidence type="ECO:0000256" key="4">
    <source>
        <dbReference type="ARBA" id="ARBA00023237"/>
    </source>
</evidence>
<dbReference type="InterPro" id="IPR006664">
    <property type="entry name" value="OMP_bac"/>
</dbReference>
<keyword evidence="8" id="KW-1185">Reference proteome</keyword>
<dbReference type="Pfam" id="PF00691">
    <property type="entry name" value="OmpA"/>
    <property type="match status" value="1"/>
</dbReference>
<accession>A0ABP9GGS2</accession>
<dbReference type="InterPro" id="IPR036737">
    <property type="entry name" value="OmpA-like_sf"/>
</dbReference>
<keyword evidence="3 5" id="KW-0472">Membrane</keyword>
<dbReference type="InterPro" id="IPR006665">
    <property type="entry name" value="OmpA-like"/>
</dbReference>
<dbReference type="EMBL" id="BAABJJ010000018">
    <property type="protein sequence ID" value="GAA4943114.1"/>
    <property type="molecule type" value="Genomic_DNA"/>
</dbReference>
<gene>
    <name evidence="7" type="ORF">GCM10023314_15250</name>
</gene>
<protein>
    <submittedName>
        <fullName evidence="7">DUF5723 family protein</fullName>
    </submittedName>
</protein>
<dbReference type="Pfam" id="PF18990">
    <property type="entry name" value="DUF5723"/>
    <property type="match status" value="1"/>
</dbReference>
<dbReference type="Proteomes" id="UP001501302">
    <property type="component" value="Unassembled WGS sequence"/>
</dbReference>
<organism evidence="7 8">
    <name type="scientific">Algibacter agarivorans</name>
    <dbReference type="NCBI Taxonomy" id="1109741"/>
    <lineage>
        <taxon>Bacteria</taxon>
        <taxon>Pseudomonadati</taxon>
        <taxon>Bacteroidota</taxon>
        <taxon>Flavobacteriia</taxon>
        <taxon>Flavobacteriales</taxon>
        <taxon>Flavobacteriaceae</taxon>
        <taxon>Algibacter</taxon>
    </lineage>
</organism>
<keyword evidence="4" id="KW-0998">Cell outer membrane</keyword>
<evidence type="ECO:0000313" key="8">
    <source>
        <dbReference type="Proteomes" id="UP001501302"/>
    </source>
</evidence>
<dbReference type="PROSITE" id="PS51123">
    <property type="entry name" value="OMPA_2"/>
    <property type="match status" value="1"/>
</dbReference>
<evidence type="ECO:0000256" key="3">
    <source>
        <dbReference type="ARBA" id="ARBA00023136"/>
    </source>
</evidence>
<dbReference type="CDD" id="cd07185">
    <property type="entry name" value="OmpA_C-like"/>
    <property type="match status" value="1"/>
</dbReference>
<evidence type="ECO:0000256" key="2">
    <source>
        <dbReference type="ARBA" id="ARBA00022729"/>
    </source>
</evidence>
<dbReference type="InterPro" id="IPR050330">
    <property type="entry name" value="Bact_OuterMem_StrucFunc"/>
</dbReference>
<proteinExistence type="predicted"/>
<dbReference type="Gene3D" id="4.10.1080.10">
    <property type="entry name" value="TSP type-3 repeat"/>
    <property type="match status" value="1"/>
</dbReference>
<comment type="subcellular location">
    <subcellularLocation>
        <location evidence="1">Cell outer membrane</location>
    </subcellularLocation>
</comment>
<evidence type="ECO:0000256" key="1">
    <source>
        <dbReference type="ARBA" id="ARBA00004442"/>
    </source>
</evidence>
<dbReference type="InterPro" id="IPR003367">
    <property type="entry name" value="Thrombospondin_3-like_rpt"/>
</dbReference>
<sequence length="696" mass="76710">MKKITLSILLVTVSFFLEAQSYIGFLSDNYSGVHGVISNPANIVDSRFKTDINLAGVSVFGSNDYYGINLLDATKDGYSFDLEAKTSPSEDNRAAVNVDALGPAFMFNLSKNSSIALFTRARSFVNINKINGSSIAALDDDTTDDFIVTENDINALGHAWAEVGLAYARVFTSNEQHFLKGGLSLKYLQGMGSVYVVGENVTIDYNDDEIDLGGGIITGSITSNGNLTYARYAEFDNDDYDYKKPDKSNGFSADFGVVYEWRPNYDDYITDDPNLNGFKHKNKYKLKIGLSITDIGFVDYKNGIKEGFNIRKSNVNQNQFESEPDFGAALDRFYELTNADTGYKIDLPTALHLNADWSFNSKLYLNLNTDFSLISKDRITANRISNVVSLTPRYESKWFSFYMPLSVIESNGFRMGAGLRAGPLYLGSGSVISGFTSNNNREADVYGGLKIPVYQGVPKDKDEDGIIDKLDDCPKEPGPVENNGCPWGDTDEDGLLDNVDDCPEEGGTIENKGCPWGDKDGDLILDNVDACPYLPGTEENNGCPYKDTDGDGVYDKDDVCINEVGTVANNGCPEDVIEKLQKTLNDYAKVILFNYGKASIKEESNEVLSEIIEVLNEYPNATFTVEGHTDSIGSYGLNKKLSDARANAVKNFLVKNGIDSSRLIAIGYGERRPIATNMYKDGRAKNRRVEINLIKK</sequence>
<dbReference type="Gene3D" id="3.30.1330.60">
    <property type="entry name" value="OmpA-like domain"/>
    <property type="match status" value="1"/>
</dbReference>
<keyword evidence="2" id="KW-0732">Signal</keyword>
<dbReference type="Pfam" id="PF02412">
    <property type="entry name" value="TSP_3"/>
    <property type="match status" value="2"/>
</dbReference>
<feature type="domain" description="OmpA-like" evidence="6">
    <location>
        <begin position="580"/>
        <end position="696"/>
    </location>
</feature>
<dbReference type="PANTHER" id="PTHR30329:SF21">
    <property type="entry name" value="LIPOPROTEIN YIAD-RELATED"/>
    <property type="match status" value="1"/>
</dbReference>
<dbReference type="InterPro" id="IPR043781">
    <property type="entry name" value="DUF5723"/>
</dbReference>
<dbReference type="PRINTS" id="PR01021">
    <property type="entry name" value="OMPADOMAIN"/>
</dbReference>
<dbReference type="InterPro" id="IPR028974">
    <property type="entry name" value="TSP_type-3_rpt"/>
</dbReference>
<dbReference type="PANTHER" id="PTHR30329">
    <property type="entry name" value="STATOR ELEMENT OF FLAGELLAR MOTOR COMPLEX"/>
    <property type="match status" value="1"/>
</dbReference>
<dbReference type="RefSeq" id="WP_345191209.1">
    <property type="nucleotide sequence ID" value="NZ_BAABJJ010000018.1"/>
</dbReference>
<name>A0ABP9GGS2_9FLAO</name>